<accession>A0AAF0AVP8</accession>
<dbReference type="RefSeq" id="XP_056038044.1">
    <property type="nucleotide sequence ID" value="XM_056181460.1"/>
</dbReference>
<keyword evidence="2" id="KW-1185">Reference proteome</keyword>
<gene>
    <name evidence="1" type="ORF">SOMG_02669</name>
</gene>
<dbReference type="KEGG" id="som:SOMG_02669"/>
<protein>
    <submittedName>
        <fullName evidence="1">Uncharacterized protein</fullName>
    </submittedName>
</protein>
<dbReference type="EMBL" id="CP115612">
    <property type="protein sequence ID" value="WBW73801.1"/>
    <property type="molecule type" value="Genomic_DNA"/>
</dbReference>
<evidence type="ECO:0000313" key="2">
    <source>
        <dbReference type="Proteomes" id="UP001212411"/>
    </source>
</evidence>
<dbReference type="Proteomes" id="UP001212411">
    <property type="component" value="Chromosome 2"/>
</dbReference>
<proteinExistence type="predicted"/>
<evidence type="ECO:0000313" key="1">
    <source>
        <dbReference type="EMBL" id="WBW73801.1"/>
    </source>
</evidence>
<name>A0AAF0AVP8_9SCHI</name>
<organism evidence="1 2">
    <name type="scientific">Schizosaccharomyces osmophilus</name>
    <dbReference type="NCBI Taxonomy" id="2545709"/>
    <lineage>
        <taxon>Eukaryota</taxon>
        <taxon>Fungi</taxon>
        <taxon>Dikarya</taxon>
        <taxon>Ascomycota</taxon>
        <taxon>Taphrinomycotina</taxon>
        <taxon>Schizosaccharomycetes</taxon>
        <taxon>Schizosaccharomycetales</taxon>
        <taxon>Schizosaccharomycetaceae</taxon>
        <taxon>Schizosaccharomyces</taxon>
    </lineage>
</organism>
<dbReference type="AlphaFoldDB" id="A0AAF0AVP8"/>
<dbReference type="GeneID" id="80876149"/>
<reference evidence="1 2" key="1">
    <citation type="journal article" date="2023" name="G3 (Bethesda)">
        <title>A high-quality reference genome for the fission yeast Schizosaccharomyces osmophilus.</title>
        <authorList>
            <person name="Jia G.S."/>
            <person name="Zhang W.C."/>
            <person name="Liang Y."/>
            <person name="Liu X.H."/>
            <person name="Rhind N."/>
            <person name="Pidoux A."/>
            <person name="Brysch-Herzberg M."/>
            <person name="Du L.L."/>
        </authorList>
    </citation>
    <scope>NUCLEOTIDE SEQUENCE [LARGE SCALE GENOMIC DNA]</scope>
    <source>
        <strain evidence="1 2">CBS 15793</strain>
    </source>
</reference>
<sequence>MAPSRDSRYMITNTEYCERIGWLSSSTPGPEDEGTGSWLVESQFKQTKASGLPPFLSIGQ</sequence>